<name>A0A316VVW0_9BASI</name>
<feature type="compositionally biased region" description="Basic residues" evidence="1">
    <location>
        <begin position="20"/>
        <end position="30"/>
    </location>
</feature>
<organism evidence="3 4">
    <name type="scientific">Ceraceosorus guamensis</name>
    <dbReference type="NCBI Taxonomy" id="1522189"/>
    <lineage>
        <taxon>Eukaryota</taxon>
        <taxon>Fungi</taxon>
        <taxon>Dikarya</taxon>
        <taxon>Basidiomycota</taxon>
        <taxon>Ustilaginomycotina</taxon>
        <taxon>Exobasidiomycetes</taxon>
        <taxon>Ceraceosorales</taxon>
        <taxon>Ceraceosoraceae</taxon>
        <taxon>Ceraceosorus</taxon>
    </lineage>
</organism>
<evidence type="ECO:0000313" key="4">
    <source>
        <dbReference type="Proteomes" id="UP000245783"/>
    </source>
</evidence>
<feature type="region of interest" description="Disordered" evidence="1">
    <location>
        <begin position="1"/>
        <end position="30"/>
    </location>
</feature>
<dbReference type="Proteomes" id="UP000245783">
    <property type="component" value="Unassembled WGS sequence"/>
</dbReference>
<reference evidence="3 4" key="1">
    <citation type="journal article" date="2018" name="Mol. Biol. Evol.">
        <title>Broad Genomic Sampling Reveals a Smut Pathogenic Ancestry of the Fungal Clade Ustilaginomycotina.</title>
        <authorList>
            <person name="Kijpornyongpan T."/>
            <person name="Mondo S.J."/>
            <person name="Barry K."/>
            <person name="Sandor L."/>
            <person name="Lee J."/>
            <person name="Lipzen A."/>
            <person name="Pangilinan J."/>
            <person name="LaButti K."/>
            <person name="Hainaut M."/>
            <person name="Henrissat B."/>
            <person name="Grigoriev I.V."/>
            <person name="Spatafora J.W."/>
            <person name="Aime M.C."/>
        </authorList>
    </citation>
    <scope>NUCLEOTIDE SEQUENCE [LARGE SCALE GENOMIC DNA]</scope>
    <source>
        <strain evidence="3 4">MCA 4658</strain>
    </source>
</reference>
<gene>
    <name evidence="3" type="ORF">IE81DRAFT_168636</name>
</gene>
<dbReference type="AlphaFoldDB" id="A0A316VVW0"/>
<dbReference type="EMBL" id="KZ819390">
    <property type="protein sequence ID" value="PWN41599.1"/>
    <property type="molecule type" value="Genomic_DNA"/>
</dbReference>
<dbReference type="InParanoid" id="A0A316VVW0"/>
<keyword evidence="2" id="KW-0812">Transmembrane</keyword>
<feature type="transmembrane region" description="Helical" evidence="2">
    <location>
        <begin position="34"/>
        <end position="54"/>
    </location>
</feature>
<keyword evidence="2" id="KW-0472">Membrane</keyword>
<evidence type="ECO:0000256" key="2">
    <source>
        <dbReference type="SAM" id="Phobius"/>
    </source>
</evidence>
<evidence type="ECO:0000313" key="3">
    <source>
        <dbReference type="EMBL" id="PWN41599.1"/>
    </source>
</evidence>
<dbReference type="GeneID" id="37032471"/>
<accession>A0A316VVW0</accession>
<proteinExistence type="predicted"/>
<evidence type="ECO:0000256" key="1">
    <source>
        <dbReference type="SAM" id="MobiDB-lite"/>
    </source>
</evidence>
<protein>
    <submittedName>
        <fullName evidence="3">Uncharacterized protein</fullName>
    </submittedName>
</protein>
<dbReference type="RefSeq" id="XP_025368759.1">
    <property type="nucleotide sequence ID" value="XM_025510601.1"/>
</dbReference>
<keyword evidence="2" id="KW-1133">Transmembrane helix</keyword>
<sequence>MWGAKRARNAEHDVVNGGHKVSHSPRSGRRRKKLMVSLTIVLRAVGPLSAGASFHGGELCQDD</sequence>
<keyword evidence="4" id="KW-1185">Reference proteome</keyword>